<feature type="region of interest" description="Disordered" evidence="1">
    <location>
        <begin position="89"/>
        <end position="127"/>
    </location>
</feature>
<dbReference type="InterPro" id="IPR025240">
    <property type="entry name" value="DUF4189"/>
</dbReference>
<dbReference type="Pfam" id="PF13827">
    <property type="entry name" value="DUF4189"/>
    <property type="match status" value="1"/>
</dbReference>
<protein>
    <recommendedName>
        <fullName evidence="3">DUF4189 domain-containing protein</fullName>
    </recommendedName>
</protein>
<keyword evidence="2" id="KW-0812">Transmembrane</keyword>
<keyword evidence="5" id="KW-1185">Reference proteome</keyword>
<organism evidence="4 5">
    <name type="scientific">Gordonia jacobaea</name>
    <dbReference type="NCBI Taxonomy" id="122202"/>
    <lineage>
        <taxon>Bacteria</taxon>
        <taxon>Bacillati</taxon>
        <taxon>Actinomycetota</taxon>
        <taxon>Actinomycetes</taxon>
        <taxon>Mycobacteriales</taxon>
        <taxon>Gordoniaceae</taxon>
        <taxon>Gordonia</taxon>
    </lineage>
</organism>
<evidence type="ECO:0000256" key="1">
    <source>
        <dbReference type="SAM" id="MobiDB-lite"/>
    </source>
</evidence>
<dbReference type="Proteomes" id="UP000037247">
    <property type="component" value="Unassembled WGS sequence"/>
</dbReference>
<keyword evidence="2" id="KW-0472">Membrane</keyword>
<feature type="region of interest" description="Disordered" evidence="1">
    <location>
        <begin position="1"/>
        <end position="51"/>
    </location>
</feature>
<feature type="compositionally biased region" description="Pro residues" evidence="1">
    <location>
        <begin position="11"/>
        <end position="30"/>
    </location>
</feature>
<feature type="compositionally biased region" description="Low complexity" evidence="1">
    <location>
        <begin position="91"/>
        <end position="113"/>
    </location>
</feature>
<evidence type="ECO:0000256" key="2">
    <source>
        <dbReference type="SAM" id="Phobius"/>
    </source>
</evidence>
<evidence type="ECO:0000313" key="4">
    <source>
        <dbReference type="EMBL" id="KNA91946.1"/>
    </source>
</evidence>
<dbReference type="EMBL" id="LDTZ01000015">
    <property type="protein sequence ID" value="KNA91946.1"/>
    <property type="molecule type" value="Genomic_DNA"/>
</dbReference>
<sequence length="232" mass="23147">MTYPGSGQNGPWPPQGPPPQGPYPSYPGGPGPGGYGGGGYGGGGFGGPPQPPRRGNGGLVAILAAVGVLVVLAIVAVVGVVIWASNRSDDSSTVASSSTTTTTTTDDYSAPTTRDLDSTATPGLPPAAPAPAPVDYYGAIAVSTQTSDVGYAVNSLSRAEAERSALSQCGVSSCQAAIWWRNACGAIVQSQADLSWGWAWATTERAASDAAATRLTGGSPKVIFSRCTSNAG</sequence>
<keyword evidence="2" id="KW-1133">Transmembrane helix</keyword>
<comment type="caution">
    <text evidence="4">The sequence shown here is derived from an EMBL/GenBank/DDBJ whole genome shotgun (WGS) entry which is preliminary data.</text>
</comment>
<feature type="transmembrane region" description="Helical" evidence="2">
    <location>
        <begin position="59"/>
        <end position="84"/>
    </location>
</feature>
<evidence type="ECO:0000259" key="3">
    <source>
        <dbReference type="Pfam" id="PF13827"/>
    </source>
</evidence>
<evidence type="ECO:0000313" key="5">
    <source>
        <dbReference type="Proteomes" id="UP000037247"/>
    </source>
</evidence>
<proteinExistence type="predicted"/>
<feature type="compositionally biased region" description="Low complexity" evidence="1">
    <location>
        <begin position="1"/>
        <end position="10"/>
    </location>
</feature>
<accession>A0ABR5IF01</accession>
<feature type="domain" description="DUF4189" evidence="3">
    <location>
        <begin position="137"/>
        <end position="216"/>
    </location>
</feature>
<feature type="compositionally biased region" description="Gly residues" evidence="1">
    <location>
        <begin position="31"/>
        <end position="47"/>
    </location>
</feature>
<gene>
    <name evidence="4" type="ORF">ABW18_07085</name>
</gene>
<name>A0ABR5IF01_9ACTN</name>
<reference evidence="4 5" key="1">
    <citation type="submission" date="2015-05" db="EMBL/GenBank/DDBJ databases">
        <title>Draft genome sequence of the bacterium Gordonia jacobaea a new member of the Gordonia genus.</title>
        <authorList>
            <person name="Jimenez-Galisteo G."/>
            <person name="Dominguez A."/>
            <person name="Munoz E."/>
            <person name="Vinas M."/>
        </authorList>
    </citation>
    <scope>NUCLEOTIDE SEQUENCE [LARGE SCALE GENOMIC DNA]</scope>
    <source>
        <strain evidence="5">mv1</strain>
    </source>
</reference>